<gene>
    <name evidence="1" type="ORF">ERUC_LOCUS4637</name>
</gene>
<evidence type="ECO:0000313" key="1">
    <source>
        <dbReference type="EMBL" id="CAH8306510.1"/>
    </source>
</evidence>
<comment type="caution">
    <text evidence="1">The sequence shown here is derived from an EMBL/GenBank/DDBJ whole genome shotgun (WGS) entry which is preliminary data.</text>
</comment>
<name>A0ABC8J6V1_ERUVS</name>
<organism evidence="1 2">
    <name type="scientific">Eruca vesicaria subsp. sativa</name>
    <name type="common">Garden rocket</name>
    <name type="synonym">Eruca sativa</name>
    <dbReference type="NCBI Taxonomy" id="29727"/>
    <lineage>
        <taxon>Eukaryota</taxon>
        <taxon>Viridiplantae</taxon>
        <taxon>Streptophyta</taxon>
        <taxon>Embryophyta</taxon>
        <taxon>Tracheophyta</taxon>
        <taxon>Spermatophyta</taxon>
        <taxon>Magnoliopsida</taxon>
        <taxon>eudicotyledons</taxon>
        <taxon>Gunneridae</taxon>
        <taxon>Pentapetalae</taxon>
        <taxon>rosids</taxon>
        <taxon>malvids</taxon>
        <taxon>Brassicales</taxon>
        <taxon>Brassicaceae</taxon>
        <taxon>Brassiceae</taxon>
        <taxon>Eruca</taxon>
    </lineage>
</organism>
<accession>A0ABC8J6V1</accession>
<dbReference type="Proteomes" id="UP001642260">
    <property type="component" value="Unassembled WGS sequence"/>
</dbReference>
<proteinExistence type="predicted"/>
<protein>
    <submittedName>
        <fullName evidence="1">Uncharacterized protein</fullName>
    </submittedName>
</protein>
<dbReference type="AlphaFoldDB" id="A0ABC8J6V1"/>
<evidence type="ECO:0000313" key="2">
    <source>
        <dbReference type="Proteomes" id="UP001642260"/>
    </source>
</evidence>
<dbReference type="EMBL" id="CAKOAT010065489">
    <property type="protein sequence ID" value="CAH8306510.1"/>
    <property type="molecule type" value="Genomic_DNA"/>
</dbReference>
<keyword evidence="2" id="KW-1185">Reference proteome</keyword>
<reference evidence="1 2" key="1">
    <citation type="submission" date="2022-03" db="EMBL/GenBank/DDBJ databases">
        <authorList>
            <person name="Macdonald S."/>
            <person name="Ahmed S."/>
            <person name="Newling K."/>
        </authorList>
    </citation>
    <scope>NUCLEOTIDE SEQUENCE [LARGE SCALE GENOMIC DNA]</scope>
</reference>
<sequence>MRDLAIPKADWPRAITDNVDAKIFVFPLYRFQLQVLDRACLLFNAGSEEIVVWRWKMSWLWWWVLRKNKKKRGGEGDIDTEE</sequence>